<keyword evidence="1" id="KW-0694">RNA-binding</keyword>
<feature type="compositionally biased region" description="Polar residues" evidence="2">
    <location>
        <begin position="101"/>
        <end position="111"/>
    </location>
</feature>
<dbReference type="InterPro" id="IPR000504">
    <property type="entry name" value="RRM_dom"/>
</dbReference>
<protein>
    <recommendedName>
        <fullName evidence="3">RRM domain-containing protein</fullName>
    </recommendedName>
</protein>
<dbReference type="OrthoDB" id="417481at2759"/>
<evidence type="ECO:0000313" key="5">
    <source>
        <dbReference type="Proteomes" id="UP000745764"/>
    </source>
</evidence>
<feature type="compositionally biased region" description="Low complexity" evidence="2">
    <location>
        <begin position="80"/>
        <end position="94"/>
    </location>
</feature>
<feature type="compositionally biased region" description="Acidic residues" evidence="2">
    <location>
        <begin position="660"/>
        <end position="672"/>
    </location>
</feature>
<dbReference type="SUPFAM" id="SSF54928">
    <property type="entry name" value="RNA-binding domain, RBD"/>
    <property type="match status" value="1"/>
</dbReference>
<dbReference type="AlphaFoldDB" id="A0A9N8PSD1"/>
<accession>A0A9N8PSD1</accession>
<feature type="region of interest" description="Disordered" evidence="2">
    <location>
        <begin position="1"/>
        <end position="64"/>
    </location>
</feature>
<proteinExistence type="predicted"/>
<reference evidence="4" key="1">
    <citation type="submission" date="2020-06" db="EMBL/GenBank/DDBJ databases">
        <authorList>
            <person name="Onetto C."/>
        </authorList>
    </citation>
    <scope>NUCLEOTIDE SEQUENCE</scope>
</reference>
<gene>
    <name evidence="4" type="ORF">AWRI4620_LOCUS4133</name>
</gene>
<feature type="domain" description="RRM" evidence="3">
    <location>
        <begin position="424"/>
        <end position="508"/>
    </location>
</feature>
<dbReference type="Proteomes" id="UP000745764">
    <property type="component" value="Unassembled WGS sequence"/>
</dbReference>
<name>A0A9N8PSD1_9PEZI</name>
<dbReference type="EMBL" id="CAINUL010000005">
    <property type="protein sequence ID" value="CAD0109878.1"/>
    <property type="molecule type" value="Genomic_DNA"/>
</dbReference>
<feature type="compositionally biased region" description="Basic and acidic residues" evidence="2">
    <location>
        <begin position="1"/>
        <end position="18"/>
    </location>
</feature>
<feature type="region of interest" description="Disordered" evidence="2">
    <location>
        <begin position="555"/>
        <end position="602"/>
    </location>
</feature>
<evidence type="ECO:0000259" key="3">
    <source>
        <dbReference type="PROSITE" id="PS50102"/>
    </source>
</evidence>
<organism evidence="4 5">
    <name type="scientific">Aureobasidium uvarum</name>
    <dbReference type="NCBI Taxonomy" id="2773716"/>
    <lineage>
        <taxon>Eukaryota</taxon>
        <taxon>Fungi</taxon>
        <taxon>Dikarya</taxon>
        <taxon>Ascomycota</taxon>
        <taxon>Pezizomycotina</taxon>
        <taxon>Dothideomycetes</taxon>
        <taxon>Dothideomycetidae</taxon>
        <taxon>Dothideales</taxon>
        <taxon>Saccotheciaceae</taxon>
        <taxon>Aureobasidium</taxon>
    </lineage>
</organism>
<evidence type="ECO:0000256" key="1">
    <source>
        <dbReference type="PROSITE-ProRule" id="PRU00176"/>
    </source>
</evidence>
<feature type="region of interest" description="Disordered" evidence="2">
    <location>
        <begin position="634"/>
        <end position="674"/>
    </location>
</feature>
<evidence type="ECO:0000256" key="2">
    <source>
        <dbReference type="SAM" id="MobiDB-lite"/>
    </source>
</evidence>
<feature type="region of interest" description="Disordered" evidence="2">
    <location>
        <begin position="342"/>
        <end position="365"/>
    </location>
</feature>
<feature type="non-terminal residue" evidence="4">
    <location>
        <position position="1"/>
    </location>
</feature>
<sequence length="685" mass="77434">SSEMARKDSANPNEDRKVLQKAAPSAQFILSSKNGGMNPAGPVFTPRKGFSGYHDSVSSSSNSIYTPANGSAMKLLNIGSTPDGPSTKTSSSSPVKPIGSGFSSPSRQTSLKDGPAFSTDADPNLAETRFVRFGMIPGEWLEGSTLHEVLHATGLVGLIDNCVAALGDTEDYVSLYCRFDDLRAAASSKVMFESGLTTASFCFVDHHEYFGHDPSHPRAQAISAYDGQVEFTATPKSMIDFNLHSIFDEVRALARELGDVRSFAYVDSKGFQAPRFRAEYFSVKSAEDIVTTSMQRDAAFCSNTLTVSIKEYLPAGYKRYVHPAASGMTDLVAATEELDVSDDQSDRYDNYTTRNSRGDYTPRSRSDYVPRRFRSGYRGHGSRHPALCLSEDSPVHQTDMDFWRFNQPQTVNLQKIEAGIDVRTTIMLRNIPNRVDFEDLKIFLDATSEGHYDFSYLRIDFSNNLNVGYAFVNFVRPEFITNFVQRRVGKEWNMYGSMKKCEVSYATIQGIDCLLAKFRNSVVMEEIPRYRPKLWYNVDSTDLPTIAGIPNRQAIGTEASFPPPNNEQKRKRSRDNAGTIGLFPPRRGRGPHGPGSHYREGQYDRGTSFAIEEERQYEEQRQLRYNERHMIGYRGNDRRQHPASRNGRYQQQPRFRGDYQDEEEEDYFDEEDPFFRGNCRGHYRR</sequence>
<feature type="region of interest" description="Disordered" evidence="2">
    <location>
        <begin position="76"/>
        <end position="121"/>
    </location>
</feature>
<dbReference type="InterPro" id="IPR035979">
    <property type="entry name" value="RBD_domain_sf"/>
</dbReference>
<dbReference type="GO" id="GO:0003723">
    <property type="term" value="F:RNA binding"/>
    <property type="evidence" value="ECO:0007669"/>
    <property type="project" value="UniProtKB-UniRule"/>
</dbReference>
<comment type="caution">
    <text evidence="4">The sequence shown here is derived from an EMBL/GenBank/DDBJ whole genome shotgun (WGS) entry which is preliminary data.</text>
</comment>
<keyword evidence="5" id="KW-1185">Reference proteome</keyword>
<dbReference type="Pfam" id="PF04059">
    <property type="entry name" value="RRM_2"/>
    <property type="match status" value="1"/>
</dbReference>
<dbReference type="InterPro" id="IPR007201">
    <property type="entry name" value="Mei2-like_Rrm_C"/>
</dbReference>
<feature type="compositionally biased region" description="Basic and acidic residues" evidence="2">
    <location>
        <begin position="356"/>
        <end position="365"/>
    </location>
</feature>
<dbReference type="PROSITE" id="PS50102">
    <property type="entry name" value="RRM"/>
    <property type="match status" value="1"/>
</dbReference>
<evidence type="ECO:0000313" key="4">
    <source>
        <dbReference type="EMBL" id="CAD0109878.1"/>
    </source>
</evidence>